<name>A0A8T2K1U8_9PIPI</name>
<feature type="compositionally biased region" description="Polar residues" evidence="2">
    <location>
        <begin position="97"/>
        <end position="121"/>
    </location>
</feature>
<reference evidence="4" key="1">
    <citation type="thesis" date="2020" institute="ProQuest LLC" country="789 East Eisenhower Parkway, Ann Arbor, MI, USA">
        <title>Comparative Genomics and Chromosome Evolution.</title>
        <authorList>
            <person name="Mudd A.B."/>
        </authorList>
    </citation>
    <scope>NUCLEOTIDE SEQUENCE</scope>
    <source>
        <strain evidence="4">Female2</strain>
        <tissue evidence="4">Blood</tissue>
    </source>
</reference>
<feature type="compositionally biased region" description="Low complexity" evidence="2">
    <location>
        <begin position="1599"/>
        <end position="1623"/>
    </location>
</feature>
<feature type="compositionally biased region" description="Polar residues" evidence="2">
    <location>
        <begin position="786"/>
        <end position="811"/>
    </location>
</feature>
<dbReference type="InterPro" id="IPR033184">
    <property type="entry name" value="PRRC2"/>
</dbReference>
<dbReference type="GO" id="GO:0030154">
    <property type="term" value="P:cell differentiation"/>
    <property type="evidence" value="ECO:0007669"/>
    <property type="project" value="TreeGrafter"/>
</dbReference>
<feature type="region of interest" description="Disordered" evidence="2">
    <location>
        <begin position="713"/>
        <end position="746"/>
    </location>
</feature>
<feature type="compositionally biased region" description="Basic and acidic residues" evidence="2">
    <location>
        <begin position="1628"/>
        <end position="1637"/>
    </location>
</feature>
<feature type="compositionally biased region" description="Basic and acidic residues" evidence="2">
    <location>
        <begin position="1144"/>
        <end position="1158"/>
    </location>
</feature>
<evidence type="ECO:0000259" key="3">
    <source>
        <dbReference type="Pfam" id="PF07001"/>
    </source>
</evidence>
<feature type="compositionally biased region" description="Acidic residues" evidence="2">
    <location>
        <begin position="321"/>
        <end position="332"/>
    </location>
</feature>
<keyword evidence="5" id="KW-1185">Reference proteome</keyword>
<feature type="compositionally biased region" description="Polar residues" evidence="2">
    <location>
        <begin position="1290"/>
        <end position="1306"/>
    </location>
</feature>
<feature type="compositionally biased region" description="Polar residues" evidence="2">
    <location>
        <begin position="425"/>
        <end position="437"/>
    </location>
</feature>
<evidence type="ECO:0000313" key="5">
    <source>
        <dbReference type="Proteomes" id="UP000812440"/>
    </source>
</evidence>
<dbReference type="Proteomes" id="UP000812440">
    <property type="component" value="Chromosome 8_10"/>
</dbReference>
<feature type="region of interest" description="Disordered" evidence="2">
    <location>
        <begin position="146"/>
        <end position="255"/>
    </location>
</feature>
<feature type="region of interest" description="Disordered" evidence="2">
    <location>
        <begin position="278"/>
        <end position="552"/>
    </location>
</feature>
<feature type="compositionally biased region" description="Basic and acidic residues" evidence="2">
    <location>
        <begin position="981"/>
        <end position="992"/>
    </location>
</feature>
<feature type="compositionally biased region" description="Low complexity" evidence="2">
    <location>
        <begin position="854"/>
        <end position="868"/>
    </location>
</feature>
<comment type="caution">
    <text evidence="4">The sequence shown here is derived from an EMBL/GenBank/DDBJ whole genome shotgun (WGS) entry which is preliminary data.</text>
</comment>
<feature type="compositionally biased region" description="Basic and acidic residues" evidence="2">
    <location>
        <begin position="1167"/>
        <end position="1176"/>
    </location>
</feature>
<feature type="domain" description="BAT2 N-terminal" evidence="3">
    <location>
        <begin position="1"/>
        <end position="183"/>
    </location>
</feature>
<feature type="region of interest" description="Disordered" evidence="2">
    <location>
        <begin position="55"/>
        <end position="133"/>
    </location>
</feature>
<feature type="compositionally biased region" description="Low complexity" evidence="2">
    <location>
        <begin position="1438"/>
        <end position="1447"/>
    </location>
</feature>
<feature type="compositionally biased region" description="Polar residues" evidence="2">
    <location>
        <begin position="993"/>
        <end position="1016"/>
    </location>
</feature>
<feature type="compositionally biased region" description="Basic and acidic residues" evidence="2">
    <location>
        <begin position="1076"/>
        <end position="1095"/>
    </location>
</feature>
<feature type="compositionally biased region" description="Basic and acidic residues" evidence="2">
    <location>
        <begin position="337"/>
        <end position="350"/>
    </location>
</feature>
<evidence type="ECO:0000256" key="2">
    <source>
        <dbReference type="SAM" id="MobiDB-lite"/>
    </source>
</evidence>
<proteinExistence type="predicted"/>
<dbReference type="PANTHER" id="PTHR14038:SF5">
    <property type="entry name" value="PROTEIN PRRC2A"/>
    <property type="match status" value="1"/>
</dbReference>
<feature type="compositionally biased region" description="Acidic residues" evidence="2">
    <location>
        <begin position="351"/>
        <end position="362"/>
    </location>
</feature>
<feature type="compositionally biased region" description="Basic and acidic residues" evidence="2">
    <location>
        <begin position="869"/>
        <end position="882"/>
    </location>
</feature>
<feature type="compositionally biased region" description="Basic and acidic residues" evidence="2">
    <location>
        <begin position="1106"/>
        <end position="1119"/>
    </location>
</feature>
<feature type="region of interest" description="Disordered" evidence="2">
    <location>
        <begin position="2022"/>
        <end position="2049"/>
    </location>
</feature>
<feature type="compositionally biased region" description="Polar residues" evidence="2">
    <location>
        <begin position="622"/>
        <end position="640"/>
    </location>
</feature>
<protein>
    <recommendedName>
        <fullName evidence="3">BAT2 N-terminal domain-containing protein</fullName>
    </recommendedName>
</protein>
<dbReference type="OrthoDB" id="1939715at2759"/>
<accession>A0A8T2K1U8</accession>
<dbReference type="PANTHER" id="PTHR14038">
    <property type="entry name" value="BAT2 HLA-B-ASSOCIATED TRANSCRIPT 2"/>
    <property type="match status" value="1"/>
</dbReference>
<feature type="region of interest" description="Disordered" evidence="2">
    <location>
        <begin position="578"/>
        <end position="678"/>
    </location>
</feature>
<organism evidence="4 5">
    <name type="scientific">Hymenochirus boettgeri</name>
    <name type="common">Congo dwarf clawed frog</name>
    <dbReference type="NCBI Taxonomy" id="247094"/>
    <lineage>
        <taxon>Eukaryota</taxon>
        <taxon>Metazoa</taxon>
        <taxon>Chordata</taxon>
        <taxon>Craniata</taxon>
        <taxon>Vertebrata</taxon>
        <taxon>Euteleostomi</taxon>
        <taxon>Amphibia</taxon>
        <taxon>Batrachia</taxon>
        <taxon>Anura</taxon>
        <taxon>Pipoidea</taxon>
        <taxon>Pipidae</taxon>
        <taxon>Pipinae</taxon>
        <taxon>Hymenochirus</taxon>
    </lineage>
</organism>
<feature type="compositionally biased region" description="Basic and acidic residues" evidence="2">
    <location>
        <begin position="891"/>
        <end position="942"/>
    </location>
</feature>
<dbReference type="InterPro" id="IPR009738">
    <property type="entry name" value="BAT2_N"/>
</dbReference>
<dbReference type="EMBL" id="JAACNH010000003">
    <property type="protein sequence ID" value="KAG8448631.1"/>
    <property type="molecule type" value="Genomic_DNA"/>
</dbReference>
<keyword evidence="1" id="KW-0597">Phosphoprotein</keyword>
<dbReference type="Pfam" id="PF07001">
    <property type="entry name" value="BAT2_N"/>
    <property type="match status" value="1"/>
</dbReference>
<feature type="compositionally biased region" description="Low complexity" evidence="2">
    <location>
        <begin position="608"/>
        <end position="621"/>
    </location>
</feature>
<feature type="compositionally biased region" description="Basic and acidic residues" evidence="2">
    <location>
        <begin position="726"/>
        <end position="738"/>
    </location>
</feature>
<sequence>MSERLGQTAKGKDGKKYSSLNLFDTYKGKSLEVQKPAVTPRHGLQSLGKVVVARRMPPPANLPSLKAENKGNDPNVSIVPKDGSGWASKQDTEPKSSDVSTIVQPELQSQPVLQTPASNQPKHPVPQEAPTPVAVVVKTWAQASIAHGSQGDGGKASSQLSPFSREEFPTLQAAGDQDKSGHDLGTSAVSYGPGPSLRPQNATNWRDGGGRGGLAPCSLDGESREPPSDMARPPNSEAAPCPGLTPSTPQQFPPYRGILAPFMYPPYLPFPPPYGPQGAFRFHGPDAPRFPRLAGPRAPPTAPRMSEQVNRPSILKQDDLKEFDELDQEADDGWAGAHEEVDYSEKLKFSDDEDGKETDDEEKSTRETVGFTTEQKSLAPDNKVEESSDIMKSALTEEKPPKAKVAWTEGTKTPELVPTVPVSVPQLNRTQNSQRGQQAEHKDKQAMPQAMAPVEDEDEAWRQRRKQSSSEISQAVERARRRREEEERRMEEERRAACAEKLKRLDMKHRPSPEEIEPAVNEKCGGIECEEQRNQTPEIEVPPPSVSVPQPTVALPIPEVSQVKESVPLTCQEIKQDLVPTTVSRPPTAGPPQGGYSKFQKTLPPRFQRQQQEQLMKQWQQSREPTSPVSVGPPSQQLSAPQALPSQKGLFGGSSLGRTTPVPAPQPAPLPSHVGYDPRWVMVPPFIDPRLMQGRPLDYYPPTAGVHHSSIISRERSDSGGSGSDGYERHPPLIRERTTPPADPKILWGGEIFNPPEGRPLVSPLRQNMEDDDREIRIDPHARNIAPQNPQTPSYMGNFTPYTENTASPIQQPHAGHRYSLDDQHTWHHQHSHSAAHTPPPLSSSEQRHPELVAAPQPSCQSAPSSQPRRGDEGTIILRREAAVPSSHSDAPSKEDISKVRHKEDKKEISKDETKADKALHSSRQDYHRQTSRRESRTETRWGPRPGVGGNRKQEETVVAVGAPSQAPTQRRAGPIKRTVKREETASRENQDSKTSQIPSLATESLKNRQVSQSESEQTRESPLRRRKETAGLTAPSRGSASMISSARGRGRGEYFSRGRGFRGAYSGRGRGGRGRSREFHGGYRRDSPFYRDMGDIACKPPGRTSGRERNTSETRSEGSEYEEVPKRRRQRGSETGSETEPAASEKEVGKGGQHQEETSFSSSLRPQEKIRDSGRGRTFTPRGVPSRRGRGGTSMTTLNFNPHTKHQPPQPLIPLSQPIAQSHKQERKNEKVALTVGPSVSGEECPQQPPRRRRHHGRSQQQDKPPRFRRLKQERENAARAVNGAGHQVQPQQISMGQEQSQRPIQTEEDRVVARRGHKSPETCNANSDQANEEWETASESSDFTEKKERGEVPVQNGGELVVSLSVGCGKEQRKDMSKRSFSSQRPVMERQNRRPVHPAGQRASRGGGGGGGRSGDKRNWTSPRNKGGRSNEERATSISLSQSTPSTSAVYRLDQVIHNNPVEIQLALNELGIRHIKPGNRNIDPSSGHCQSVTDSVLIKHSKLVNESLSAPLSKRSTRLRRSRELSQEVVIPCGVDKSVTGWTKQAAKNHHPETHAPSVWTRDQSNDQDRLCPSYAMKPWMNPVCSFEDPVSTEMSQSDSGVDLSSDSQLSSSSCSQRSSPDGGLKPEDVKRSGPGEPIGPHQHTVIQVVVHGPGLIGTEQMQKLPPGGHQSPCLNHNLSPDCSSPICKDFSQAAKSRETQSSSNLQLDGTCFSTQSHDHSAPSMTSAIPVNPQPLAFSTTPDVTRPSFSEDRSQKLYSNQCYQASLSRVDVNVNSTGSGYRAVTPSLQPYRSQPLFLHAAASPGSSTALIPGSAVLSGIALKGQYLDLNELGKIPGGSLLYQAPAFLFGGHYCPAQVSTDQQQQLMQVRQDMTSDFYTAPIHHTGQSGYLQPAPTQQVLLSMVDSQLPVFGFGSVSSSTLQPVTMGQAIQPIHPHSSAGQSHSHNIRNECQSHSVDLKQSEDHRRTVGVSGGCVSSAVGRAKSLGSNSGVARNRFEVYQQAPPYDASHWRARTWDRAAAPNNQSRNVRDPASENNTAPVNPNPPI</sequence>
<feature type="region of interest" description="Disordered" evidence="2">
    <location>
        <begin position="1593"/>
        <end position="1645"/>
    </location>
</feature>
<feature type="compositionally biased region" description="Basic and acidic residues" evidence="2">
    <location>
        <begin position="482"/>
        <end position="513"/>
    </location>
</feature>
<feature type="compositionally biased region" description="Low complexity" evidence="2">
    <location>
        <begin position="1058"/>
        <end position="1068"/>
    </location>
</feature>
<feature type="region of interest" description="Disordered" evidence="2">
    <location>
        <begin position="1546"/>
        <end position="1574"/>
    </location>
</feature>
<evidence type="ECO:0000313" key="4">
    <source>
        <dbReference type="EMBL" id="KAG8448631.1"/>
    </source>
</evidence>
<evidence type="ECO:0000256" key="1">
    <source>
        <dbReference type="ARBA" id="ARBA00022553"/>
    </source>
</evidence>
<gene>
    <name evidence="4" type="ORF">GDO86_015638</name>
</gene>
<feature type="region of interest" description="Disordered" evidence="2">
    <location>
        <begin position="779"/>
        <end position="1447"/>
    </location>
</feature>